<dbReference type="Proteomes" id="UP000824219">
    <property type="component" value="Linkage Group LG20"/>
</dbReference>
<sequence length="121" mass="13313">MMKAELQMPQDRRLFTQLLHNSGVAPGGNTVPPYNERRLNSSESAQSLMFAASEVLSASSIMRLLKFREASREANSAPISKMPSYIRAQSDVNSLPYAPHSTGPASEPCLMVSLSVYESHR</sequence>
<evidence type="ECO:0000313" key="2">
    <source>
        <dbReference type="Proteomes" id="UP000824219"/>
    </source>
</evidence>
<reference evidence="1 2" key="1">
    <citation type="submission" date="2021-06" db="EMBL/GenBank/DDBJ databases">
        <title>Chromosome-level genome assembly of the red-tail catfish (Hemibagrus wyckioides).</title>
        <authorList>
            <person name="Shao F."/>
        </authorList>
    </citation>
    <scope>NUCLEOTIDE SEQUENCE [LARGE SCALE GENOMIC DNA]</scope>
    <source>
        <strain evidence="1">EC202008001</strain>
        <tissue evidence="1">Blood</tissue>
    </source>
</reference>
<dbReference type="AlphaFoldDB" id="A0A9D3NEI2"/>
<gene>
    <name evidence="1" type="ORF">KOW79_017167</name>
</gene>
<protein>
    <submittedName>
        <fullName evidence="1">Uncharacterized protein</fullName>
    </submittedName>
</protein>
<organism evidence="1 2">
    <name type="scientific">Hemibagrus wyckioides</name>
    <dbReference type="NCBI Taxonomy" id="337641"/>
    <lineage>
        <taxon>Eukaryota</taxon>
        <taxon>Metazoa</taxon>
        <taxon>Chordata</taxon>
        <taxon>Craniata</taxon>
        <taxon>Vertebrata</taxon>
        <taxon>Euteleostomi</taxon>
        <taxon>Actinopterygii</taxon>
        <taxon>Neopterygii</taxon>
        <taxon>Teleostei</taxon>
        <taxon>Ostariophysi</taxon>
        <taxon>Siluriformes</taxon>
        <taxon>Bagridae</taxon>
        <taxon>Hemibagrus</taxon>
    </lineage>
</organism>
<dbReference type="EMBL" id="JAHKSW010000020">
    <property type="protein sequence ID" value="KAG7320024.1"/>
    <property type="molecule type" value="Genomic_DNA"/>
</dbReference>
<proteinExistence type="predicted"/>
<name>A0A9D3NEI2_9TELE</name>
<keyword evidence="2" id="KW-1185">Reference proteome</keyword>
<evidence type="ECO:0000313" key="1">
    <source>
        <dbReference type="EMBL" id="KAG7320024.1"/>
    </source>
</evidence>
<accession>A0A9D3NEI2</accession>
<comment type="caution">
    <text evidence="1">The sequence shown here is derived from an EMBL/GenBank/DDBJ whole genome shotgun (WGS) entry which is preliminary data.</text>
</comment>